<dbReference type="InterPro" id="IPR001261">
    <property type="entry name" value="ArgE/DapE_CS"/>
</dbReference>
<dbReference type="Pfam" id="PF07687">
    <property type="entry name" value="M20_dimer"/>
    <property type="match status" value="1"/>
</dbReference>
<dbReference type="Gene3D" id="3.40.630.10">
    <property type="entry name" value="Zn peptidases"/>
    <property type="match status" value="1"/>
</dbReference>
<dbReference type="InterPro" id="IPR036264">
    <property type="entry name" value="Bact_exopeptidase_dim_dom"/>
</dbReference>
<dbReference type="AlphaFoldDB" id="A0A239DDJ9"/>
<keyword evidence="6" id="KW-0028">Amino-acid biosynthesis</keyword>
<reference evidence="17" key="1">
    <citation type="submission" date="2017-06" db="EMBL/GenBank/DDBJ databases">
        <authorList>
            <person name="Varghese N."/>
            <person name="Submissions S."/>
        </authorList>
    </citation>
    <scope>NUCLEOTIDE SEQUENCE [LARGE SCALE GENOMIC DNA]</scope>
    <source>
        <strain evidence="17">DSM 46839</strain>
    </source>
</reference>
<comment type="pathway">
    <text evidence="3">Amino-acid biosynthesis; L-lysine biosynthesis via DAP pathway; LL-2,6-diaminopimelate from (S)-tetrahydrodipicolinate (succinylase route): step 3/3.</text>
</comment>
<dbReference type="SUPFAM" id="SSF53187">
    <property type="entry name" value="Zn-dependent exopeptidases"/>
    <property type="match status" value="1"/>
</dbReference>
<dbReference type="GO" id="GO:0008777">
    <property type="term" value="F:acetylornithine deacetylase activity"/>
    <property type="evidence" value="ECO:0007669"/>
    <property type="project" value="TreeGrafter"/>
</dbReference>
<name>A0A239DDJ9_9ACTN</name>
<evidence type="ECO:0000256" key="13">
    <source>
        <dbReference type="ARBA" id="ARBA00051301"/>
    </source>
</evidence>
<dbReference type="InterPro" id="IPR050072">
    <property type="entry name" value="Peptidase_M20A"/>
</dbReference>
<dbReference type="GO" id="GO:0009014">
    <property type="term" value="F:succinyl-diaminopimelate desuccinylase activity"/>
    <property type="evidence" value="ECO:0007669"/>
    <property type="project" value="UniProtKB-UniRule"/>
</dbReference>
<dbReference type="GO" id="GO:0046872">
    <property type="term" value="F:metal ion binding"/>
    <property type="evidence" value="ECO:0007669"/>
    <property type="project" value="UniProtKB-KW"/>
</dbReference>
<sequence length="408" mass="42092">MVRDRTGEHLAGWTARDGTGPLARCVGPARGAPVGSGVVSAPTALDPTADVLSLTRALVDAPSVSGSEGPLADAVEAALRALGGLEVERVGDAVLARTGLGLPTRVVLAGHLDTVPIAGNVPSRLDEDAGLLYGCGTSDMKAGDAVMLRLAGRFGVPGARPAHDLTFVFYDNEEVESARNGLGRVARERRGWLYGDLAVLLEPTDGEIEAGCQGTLRARLETTGRRAHSARSWLGVNAVHALAGPLATLAAYRAREVEIDGCRYREGLNAVGISGGVAGNVIPDEAALTVNFRYAPDRDEDAAEAHVREVFAEAIATGATLTVTDNAGGALPGLAEPAAAAFVAAVGRPARAKLGWTDVARFAAFGIPAVNYGPGDPQLAHTRDEHVRVDRLQPAEDALAAYLSGSTA</sequence>
<comment type="subunit">
    <text evidence="4">Homodimer.</text>
</comment>
<evidence type="ECO:0000256" key="12">
    <source>
        <dbReference type="ARBA" id="ARBA00023285"/>
    </source>
</evidence>
<evidence type="ECO:0000256" key="7">
    <source>
        <dbReference type="ARBA" id="ARBA00022723"/>
    </source>
</evidence>
<evidence type="ECO:0000256" key="8">
    <source>
        <dbReference type="ARBA" id="ARBA00022801"/>
    </source>
</evidence>
<comment type="cofactor">
    <cofactor evidence="2">
        <name>Zn(2+)</name>
        <dbReference type="ChEBI" id="CHEBI:29105"/>
    </cofactor>
</comment>
<dbReference type="Proteomes" id="UP000198373">
    <property type="component" value="Unassembled WGS sequence"/>
</dbReference>
<evidence type="ECO:0000313" key="17">
    <source>
        <dbReference type="Proteomes" id="UP000198373"/>
    </source>
</evidence>
<feature type="domain" description="Peptidase M20 dimerisation" evidence="15">
    <location>
        <begin position="214"/>
        <end position="314"/>
    </location>
</feature>
<organism evidence="16 17">
    <name type="scientific">Geodermatophilus pulveris</name>
    <dbReference type="NCBI Taxonomy" id="1564159"/>
    <lineage>
        <taxon>Bacteria</taxon>
        <taxon>Bacillati</taxon>
        <taxon>Actinomycetota</taxon>
        <taxon>Actinomycetes</taxon>
        <taxon>Geodermatophilales</taxon>
        <taxon>Geodermatophilaceae</taxon>
        <taxon>Geodermatophilus</taxon>
    </lineage>
</organism>
<evidence type="ECO:0000256" key="6">
    <source>
        <dbReference type="ARBA" id="ARBA00022605"/>
    </source>
</evidence>
<evidence type="ECO:0000256" key="10">
    <source>
        <dbReference type="ARBA" id="ARBA00022915"/>
    </source>
</evidence>
<dbReference type="InterPro" id="IPR002933">
    <property type="entry name" value="Peptidase_M20"/>
</dbReference>
<evidence type="ECO:0000256" key="4">
    <source>
        <dbReference type="ARBA" id="ARBA00011738"/>
    </source>
</evidence>
<dbReference type="FunFam" id="3.30.70.360:FF:000011">
    <property type="entry name" value="Succinyl-diaminopimelate desuccinylase"/>
    <property type="match status" value="1"/>
</dbReference>
<dbReference type="EC" id="3.5.1.18" evidence="5 14"/>
<keyword evidence="11" id="KW-0457">Lysine biosynthesis</keyword>
<evidence type="ECO:0000313" key="16">
    <source>
        <dbReference type="EMBL" id="SNS29743.1"/>
    </source>
</evidence>
<dbReference type="PANTHER" id="PTHR43808:SF31">
    <property type="entry name" value="N-ACETYL-L-CITRULLINE DEACETYLASE"/>
    <property type="match status" value="1"/>
</dbReference>
<dbReference type="Pfam" id="PF01546">
    <property type="entry name" value="Peptidase_M20"/>
    <property type="match status" value="1"/>
</dbReference>
<evidence type="ECO:0000256" key="9">
    <source>
        <dbReference type="ARBA" id="ARBA00022833"/>
    </source>
</evidence>
<dbReference type="InterPro" id="IPR010174">
    <property type="entry name" value="Succinyl-DAP_deSuclase_DapE"/>
</dbReference>
<evidence type="ECO:0000256" key="5">
    <source>
        <dbReference type="ARBA" id="ARBA00011921"/>
    </source>
</evidence>
<gene>
    <name evidence="16" type="ORF">SAMN06893096_103108</name>
</gene>
<keyword evidence="9" id="KW-0862">Zinc</keyword>
<dbReference type="Gene3D" id="3.30.70.360">
    <property type="match status" value="1"/>
</dbReference>
<proteinExistence type="predicted"/>
<evidence type="ECO:0000256" key="14">
    <source>
        <dbReference type="NCBIfam" id="TIGR01900"/>
    </source>
</evidence>
<dbReference type="SUPFAM" id="SSF55031">
    <property type="entry name" value="Bacterial exopeptidase dimerisation domain"/>
    <property type="match status" value="1"/>
</dbReference>
<keyword evidence="8" id="KW-0378">Hydrolase</keyword>
<keyword evidence="17" id="KW-1185">Reference proteome</keyword>
<protein>
    <recommendedName>
        <fullName evidence="5 14">Succinyl-diaminopimelate desuccinylase</fullName>
        <ecNumber evidence="5 14">3.5.1.18</ecNumber>
    </recommendedName>
</protein>
<evidence type="ECO:0000256" key="2">
    <source>
        <dbReference type="ARBA" id="ARBA00001947"/>
    </source>
</evidence>
<dbReference type="InterPro" id="IPR011650">
    <property type="entry name" value="Peptidase_M20_dimer"/>
</dbReference>
<keyword evidence="10" id="KW-0220">Diaminopimelate biosynthesis</keyword>
<accession>A0A239DDJ9</accession>
<keyword evidence="7" id="KW-0479">Metal-binding</keyword>
<dbReference type="GO" id="GO:0009089">
    <property type="term" value="P:lysine biosynthetic process via diaminopimelate"/>
    <property type="evidence" value="ECO:0007669"/>
    <property type="project" value="UniProtKB-UniRule"/>
</dbReference>
<evidence type="ECO:0000259" key="15">
    <source>
        <dbReference type="Pfam" id="PF07687"/>
    </source>
</evidence>
<dbReference type="GO" id="GO:0006526">
    <property type="term" value="P:L-arginine biosynthetic process"/>
    <property type="evidence" value="ECO:0007669"/>
    <property type="project" value="TreeGrafter"/>
</dbReference>
<comment type="cofactor">
    <cofactor evidence="1">
        <name>Co(2+)</name>
        <dbReference type="ChEBI" id="CHEBI:48828"/>
    </cofactor>
</comment>
<keyword evidence="12" id="KW-0170">Cobalt</keyword>
<evidence type="ECO:0000256" key="3">
    <source>
        <dbReference type="ARBA" id="ARBA00005130"/>
    </source>
</evidence>
<dbReference type="PANTHER" id="PTHR43808">
    <property type="entry name" value="ACETYLORNITHINE DEACETYLASE"/>
    <property type="match status" value="1"/>
</dbReference>
<evidence type="ECO:0000256" key="1">
    <source>
        <dbReference type="ARBA" id="ARBA00001941"/>
    </source>
</evidence>
<dbReference type="PROSITE" id="PS00759">
    <property type="entry name" value="ARGE_DAPE_CPG2_2"/>
    <property type="match status" value="1"/>
</dbReference>
<dbReference type="EMBL" id="FZOO01000003">
    <property type="protein sequence ID" value="SNS29743.1"/>
    <property type="molecule type" value="Genomic_DNA"/>
</dbReference>
<dbReference type="GO" id="GO:0019877">
    <property type="term" value="P:diaminopimelate biosynthetic process"/>
    <property type="evidence" value="ECO:0007669"/>
    <property type="project" value="UniProtKB-KW"/>
</dbReference>
<evidence type="ECO:0000256" key="11">
    <source>
        <dbReference type="ARBA" id="ARBA00023154"/>
    </source>
</evidence>
<dbReference type="NCBIfam" id="TIGR01900">
    <property type="entry name" value="dapE-gram_pos"/>
    <property type="match status" value="1"/>
</dbReference>
<comment type="catalytic activity">
    <reaction evidence="13">
        <text>N-succinyl-(2S,6S)-2,6-diaminopimelate + H2O = (2S,6S)-2,6-diaminopimelate + succinate</text>
        <dbReference type="Rhea" id="RHEA:22608"/>
        <dbReference type="ChEBI" id="CHEBI:15377"/>
        <dbReference type="ChEBI" id="CHEBI:30031"/>
        <dbReference type="ChEBI" id="CHEBI:57609"/>
        <dbReference type="ChEBI" id="CHEBI:58087"/>
        <dbReference type="EC" id="3.5.1.18"/>
    </reaction>
</comment>